<keyword evidence="1" id="KW-0614">Plasmid</keyword>
<dbReference type="KEGG" id="ngg:RG540_PA08200"/>
<keyword evidence="2" id="KW-1185">Reference proteome</keyword>
<dbReference type="AlphaFoldDB" id="A0A068T0A1"/>
<gene>
    <name evidence="1" type="ORF">RG540_PA08200</name>
</gene>
<evidence type="ECO:0000313" key="2">
    <source>
        <dbReference type="Proteomes" id="UP000028181"/>
    </source>
</evidence>
<dbReference type="Proteomes" id="UP000028181">
    <property type="component" value="Plasmid pHAMBI540a"/>
</dbReference>
<reference evidence="2" key="1">
    <citation type="journal article" date="2014" name="BMC Genomics">
        <title>Genome sequencing of two Neorhizobium galegae strains reveals a noeT gene responsible for the unusual acetylation of the nodulation factors.</title>
        <authorList>
            <person name="Osterman J."/>
            <person name="Marsh J."/>
            <person name="Laine P.K."/>
            <person name="Zeng Z."/>
            <person name="Alatalo E."/>
            <person name="Sullivan J.T."/>
            <person name="Young J.P."/>
            <person name="Thomas-Oates J."/>
            <person name="Paulin L."/>
            <person name="Lindstrom K."/>
        </authorList>
    </citation>
    <scope>NUCLEOTIDE SEQUENCE [LARGE SCALE GENOMIC DNA]</scope>
    <source>
        <strain evidence="2">HAMBI 540</strain>
    </source>
</reference>
<dbReference type="HOGENOM" id="CLU_756102_0_0_5"/>
<name>A0A068T0A1_NEOGA</name>
<organism evidence="1 2">
    <name type="scientific">Neorhizobium galegae bv. orientalis str. HAMBI 540</name>
    <dbReference type="NCBI Taxonomy" id="1028800"/>
    <lineage>
        <taxon>Bacteria</taxon>
        <taxon>Pseudomonadati</taxon>
        <taxon>Pseudomonadota</taxon>
        <taxon>Alphaproteobacteria</taxon>
        <taxon>Hyphomicrobiales</taxon>
        <taxon>Rhizobiaceae</taxon>
        <taxon>Rhizobium/Agrobacterium group</taxon>
        <taxon>Neorhizobium</taxon>
    </lineage>
</organism>
<protein>
    <submittedName>
        <fullName evidence="1">Uncharacterized protein</fullName>
    </submittedName>
</protein>
<dbReference type="PATRIC" id="fig|1028800.3.peg.5445"/>
<accession>A0A068T0A1</accession>
<proteinExistence type="predicted"/>
<geneLocation type="plasmid" evidence="2">
    <name>II</name>
</geneLocation>
<sequence>MIVIHSSRLVDRPRCREKAARGRLIGGISAFAQWLPRSWRCHRWTIPKDARCDGCHNAFGMDVGVPRSARQVIFPKLVVGCQPAVDTRRSRLLSKPRRAIFLPCDGRKSGWAGSEHQFRIIDIVRSVAIIADETDPFAAPFQPHDVGRFRVALGAENGDDLPALQPGGDKPYFVALGVDREEQTDVCSAGAQRVRGLLKFHVLGEERAQTIPVPLVEQRNVAHRGRGGCRPVRKRDALSIDLPEPRTPRARCPFTASIVMPSKQAISAKGSSSTSFNITARRCRTGSSWNRDTAVCIASSCIRLSKGSRLISSTTFSAASTGSAARIARPRNKSKARLWAILNNQARGCGASYRSSRATRALAKVS</sequence>
<evidence type="ECO:0000313" key="1">
    <source>
        <dbReference type="EMBL" id="CDN51496.1"/>
    </source>
</evidence>
<dbReference type="EMBL" id="HG938354">
    <property type="protein sequence ID" value="CDN51496.1"/>
    <property type="molecule type" value="Genomic_DNA"/>
</dbReference>